<dbReference type="Gene3D" id="1.25.40.120">
    <property type="entry name" value="Protein prenylyltransferase"/>
    <property type="match status" value="1"/>
</dbReference>
<organism evidence="7 8">
    <name type="scientific">Saprolegnia diclina (strain VS20)</name>
    <dbReference type="NCBI Taxonomy" id="1156394"/>
    <lineage>
        <taxon>Eukaryota</taxon>
        <taxon>Sar</taxon>
        <taxon>Stramenopiles</taxon>
        <taxon>Oomycota</taxon>
        <taxon>Saprolegniomycetes</taxon>
        <taxon>Saprolegniales</taxon>
        <taxon>Saprolegniaceae</taxon>
        <taxon>Saprolegnia</taxon>
    </lineage>
</organism>
<keyword evidence="8" id="KW-1185">Reference proteome</keyword>
<dbReference type="OrthoDB" id="1658at2759"/>
<reference evidence="7 8" key="1">
    <citation type="submission" date="2012-04" db="EMBL/GenBank/DDBJ databases">
        <title>The Genome Sequence of Saprolegnia declina VS20.</title>
        <authorList>
            <consortium name="The Broad Institute Genome Sequencing Platform"/>
            <person name="Russ C."/>
            <person name="Nusbaum C."/>
            <person name="Tyler B."/>
            <person name="van West P."/>
            <person name="Dieguez-Uribeondo J."/>
            <person name="de Bruijn I."/>
            <person name="Tripathy S."/>
            <person name="Jiang R."/>
            <person name="Young S.K."/>
            <person name="Zeng Q."/>
            <person name="Gargeya S."/>
            <person name="Fitzgerald M."/>
            <person name="Haas B."/>
            <person name="Abouelleil A."/>
            <person name="Alvarado L."/>
            <person name="Arachchi H.M."/>
            <person name="Berlin A."/>
            <person name="Chapman S.B."/>
            <person name="Goldberg J."/>
            <person name="Griggs A."/>
            <person name="Gujja S."/>
            <person name="Hansen M."/>
            <person name="Howarth C."/>
            <person name="Imamovic A."/>
            <person name="Larimer J."/>
            <person name="McCowen C."/>
            <person name="Montmayeur A."/>
            <person name="Murphy C."/>
            <person name="Neiman D."/>
            <person name="Pearson M."/>
            <person name="Priest M."/>
            <person name="Roberts A."/>
            <person name="Saif S."/>
            <person name="Shea T."/>
            <person name="Sisk P."/>
            <person name="Sykes S."/>
            <person name="Wortman J."/>
            <person name="Nusbaum C."/>
            <person name="Birren B."/>
        </authorList>
    </citation>
    <scope>NUCLEOTIDE SEQUENCE [LARGE SCALE GENOMIC DNA]</scope>
    <source>
        <strain evidence="7 8">VS20</strain>
    </source>
</reference>
<dbReference type="AlphaFoldDB" id="T0Q3V4"/>
<dbReference type="PROSITE" id="PS51147">
    <property type="entry name" value="PFTA"/>
    <property type="match status" value="3"/>
</dbReference>
<dbReference type="eggNOG" id="KOG0529">
    <property type="taxonomic scope" value="Eukaryota"/>
</dbReference>
<sequence>MPYFCNMHGIRKSDVAQTPEEEAAMVALVAKYKEVSAQVMALKKARQFDVASLQLSAYVVALNPEFWIVWAYRRATIEHLIAADASAKQALGEAECALTQEALMKNPKSYSAWFQREWLVKQGMADLPTELRLCDLLLNKDERNFHCWNYRRVVTRVAKTPLDDVLAFTMTKIEQNFSNYSAFQQRTLVLPSPLPLEVAMMEIELVKQAVFTEPDDQSNWFYYRWVVESLIKSPPSNDHTNDPAIDNEFDDDHGMHMTLHELLQEQVSWIEELVELEPESKMALVTLAFVLEKEAVVERADDAESADESIARCVEVYHTLQAIDPDHAQYYKDRLGLLVAA</sequence>
<keyword evidence="2 6" id="KW-0637">Prenyltransferase</keyword>
<proteinExistence type="inferred from homology"/>
<evidence type="ECO:0000313" key="7">
    <source>
        <dbReference type="EMBL" id="EQC32479.1"/>
    </source>
</evidence>
<keyword evidence="3 6" id="KW-0808">Transferase</keyword>
<evidence type="ECO:0000256" key="6">
    <source>
        <dbReference type="RuleBase" id="RU367120"/>
    </source>
</evidence>
<accession>T0Q3V4</accession>
<comment type="catalytic activity">
    <reaction evidence="5 6">
        <text>geranylgeranyl diphosphate + L-cysteinyl-[protein] = S-geranylgeranyl-L-cysteinyl-[protein] + diphosphate</text>
        <dbReference type="Rhea" id="RHEA:21240"/>
        <dbReference type="Rhea" id="RHEA-COMP:10131"/>
        <dbReference type="Rhea" id="RHEA-COMP:11537"/>
        <dbReference type="ChEBI" id="CHEBI:29950"/>
        <dbReference type="ChEBI" id="CHEBI:33019"/>
        <dbReference type="ChEBI" id="CHEBI:57533"/>
        <dbReference type="ChEBI" id="CHEBI:86021"/>
        <dbReference type="EC" id="2.5.1.60"/>
    </reaction>
</comment>
<evidence type="ECO:0000256" key="4">
    <source>
        <dbReference type="ARBA" id="ARBA00022737"/>
    </source>
</evidence>
<dbReference type="PANTHER" id="PTHR11129">
    <property type="entry name" value="PROTEIN FARNESYLTRANSFERASE ALPHA SUBUNIT/RAB GERANYLGERANYL TRANSFERASE ALPHA SUBUNIT"/>
    <property type="match status" value="1"/>
</dbReference>
<dbReference type="Pfam" id="PF01239">
    <property type="entry name" value="PPTA"/>
    <property type="match status" value="4"/>
</dbReference>
<protein>
    <recommendedName>
        <fullName evidence="6">Geranylgeranyl transferase type-2 subunit alpha</fullName>
        <ecNumber evidence="6">2.5.1.60</ecNumber>
    </recommendedName>
    <alternativeName>
        <fullName evidence="6">Geranylgeranyl transferase type II subunit alpha</fullName>
    </alternativeName>
</protein>
<dbReference type="EC" id="2.5.1.60" evidence="6"/>
<dbReference type="InParanoid" id="T0Q3V4"/>
<evidence type="ECO:0000256" key="2">
    <source>
        <dbReference type="ARBA" id="ARBA00022602"/>
    </source>
</evidence>
<keyword evidence="4" id="KW-0677">Repeat</keyword>
<comment type="function">
    <text evidence="6">Catalyzes the transfer of a geranyl-geranyl moiety from geranyl-geranyl pyrophosphate to cysteines occuring in specific C-terminal amino acid sequences.</text>
</comment>
<dbReference type="InterPro" id="IPR002088">
    <property type="entry name" value="Prenyl_trans_a"/>
</dbReference>
<evidence type="ECO:0000313" key="8">
    <source>
        <dbReference type="Proteomes" id="UP000030762"/>
    </source>
</evidence>
<evidence type="ECO:0000256" key="5">
    <source>
        <dbReference type="ARBA" id="ARBA00047658"/>
    </source>
</evidence>
<dbReference type="Proteomes" id="UP000030762">
    <property type="component" value="Unassembled WGS sequence"/>
</dbReference>
<dbReference type="OMA" id="RKFPKCY"/>
<dbReference type="GeneID" id="19950533"/>
<dbReference type="VEuPathDB" id="FungiDB:SDRG_09806"/>
<dbReference type="GO" id="GO:0004663">
    <property type="term" value="F:Rab geranylgeranyltransferase activity"/>
    <property type="evidence" value="ECO:0007669"/>
    <property type="project" value="UniProtKB-UniRule"/>
</dbReference>
<dbReference type="PANTHER" id="PTHR11129:SF2">
    <property type="entry name" value="GERANYLGERANYL TRANSFERASE TYPE-2 SUBUNIT ALPHA"/>
    <property type="match status" value="1"/>
</dbReference>
<dbReference type="GO" id="GO:0097354">
    <property type="term" value="P:prenylation"/>
    <property type="evidence" value="ECO:0007669"/>
    <property type="project" value="UniProtKB-UniRule"/>
</dbReference>
<comment type="similarity">
    <text evidence="1 6">Belongs to the protein prenyltransferase subunit alpha family.</text>
</comment>
<evidence type="ECO:0000256" key="1">
    <source>
        <dbReference type="ARBA" id="ARBA00006734"/>
    </source>
</evidence>
<evidence type="ECO:0000256" key="3">
    <source>
        <dbReference type="ARBA" id="ARBA00022679"/>
    </source>
</evidence>
<dbReference type="EMBL" id="JH767163">
    <property type="protein sequence ID" value="EQC32479.1"/>
    <property type="molecule type" value="Genomic_DNA"/>
</dbReference>
<dbReference type="RefSeq" id="XP_008613980.1">
    <property type="nucleotide sequence ID" value="XM_008615758.1"/>
</dbReference>
<name>T0Q3V4_SAPDV</name>
<dbReference type="SUPFAM" id="SSF48439">
    <property type="entry name" value="Protein prenylyltransferase"/>
    <property type="match status" value="1"/>
</dbReference>
<gene>
    <name evidence="7" type="ORF">SDRG_09806</name>
</gene>
<dbReference type="GO" id="GO:0005968">
    <property type="term" value="C:Rab-protein geranylgeranyltransferase complex"/>
    <property type="evidence" value="ECO:0007669"/>
    <property type="project" value="TreeGrafter"/>
</dbReference>
<dbReference type="STRING" id="1156394.T0Q3V4"/>